<name>A0A0D0JUX7_AGRTU</name>
<evidence type="ECO:0008006" key="3">
    <source>
        <dbReference type="Google" id="ProtNLM"/>
    </source>
</evidence>
<dbReference type="AlphaFoldDB" id="A0A0D0JUX7"/>
<dbReference type="Pfam" id="PF11367">
    <property type="entry name" value="Tail_completion_gp17"/>
    <property type="match status" value="1"/>
</dbReference>
<evidence type="ECO:0000313" key="2">
    <source>
        <dbReference type="Proteomes" id="UP000035017"/>
    </source>
</evidence>
<sequence length="138" mass="15008">MLEPVLALQTALRSRLINKPDVTALVPADHIRAGSTRPDKTPCITISDGTTTLHGNDYSSQTAAWVYLDMHVWTLGAGQDAAKEITGTVAAALSKYNLPIDGGYCDHFKVTETRFPRDPDPSYGHAVLSVEALIRWMA</sequence>
<evidence type="ECO:0000313" key="1">
    <source>
        <dbReference type="EMBL" id="KIP99370.1"/>
    </source>
</evidence>
<comment type="caution">
    <text evidence="1">The sequence shown here is derived from an EMBL/GenBank/DDBJ whole genome shotgun (WGS) entry which is preliminary data.</text>
</comment>
<protein>
    <recommendedName>
        <fullName evidence="3">DUF3168 domain-containing protein</fullName>
    </recommendedName>
</protein>
<dbReference type="InterPro" id="IPR021508">
    <property type="entry name" value="Gp17-like"/>
</dbReference>
<dbReference type="InterPro" id="IPR053745">
    <property type="entry name" value="Viral_Tail_Comp_sf"/>
</dbReference>
<dbReference type="OrthoDB" id="7630456at2"/>
<proteinExistence type="predicted"/>
<organism evidence="1 2">
    <name type="scientific">Agrobacterium tumefaciens</name>
    <dbReference type="NCBI Taxonomy" id="358"/>
    <lineage>
        <taxon>Bacteria</taxon>
        <taxon>Pseudomonadati</taxon>
        <taxon>Pseudomonadota</taxon>
        <taxon>Alphaproteobacteria</taxon>
        <taxon>Hyphomicrobiales</taxon>
        <taxon>Rhizobiaceae</taxon>
        <taxon>Rhizobium/Agrobacterium group</taxon>
        <taxon>Agrobacterium</taxon>
        <taxon>Agrobacterium tumefaciens complex</taxon>
    </lineage>
</organism>
<dbReference type="EMBL" id="JXQV01000030">
    <property type="protein sequence ID" value="KIP99370.1"/>
    <property type="molecule type" value="Genomic_DNA"/>
</dbReference>
<reference evidence="1 2" key="1">
    <citation type="submission" date="2014-12" db="EMBL/GenBank/DDBJ databases">
        <title>16Stimator: statistical estimation of ribosomal gene copy numbers from draft genome assemblies.</title>
        <authorList>
            <person name="Perisin M.A."/>
            <person name="Vetter M."/>
            <person name="Gilbert J.A."/>
            <person name="Bergelson J."/>
        </authorList>
    </citation>
    <scope>NUCLEOTIDE SEQUENCE [LARGE SCALE GENOMIC DNA]</scope>
    <source>
        <strain evidence="1 2">MEJ076</strain>
    </source>
</reference>
<dbReference type="Gene3D" id="3.30.2000.30">
    <property type="match status" value="1"/>
</dbReference>
<accession>A0A0D0JUX7</accession>
<gene>
    <name evidence="1" type="ORF">RU07_21795</name>
</gene>
<dbReference type="Proteomes" id="UP000035017">
    <property type="component" value="Unassembled WGS sequence"/>
</dbReference>